<name>A0ABW8EXM8_9BURK</name>
<dbReference type="PIRSF" id="PIRSF006806">
    <property type="entry name" value="FTHF_cligase"/>
    <property type="match status" value="1"/>
</dbReference>
<protein>
    <recommendedName>
        <fullName evidence="4">5-formyltetrahydrofolate cyclo-ligase</fullName>
        <ecNumber evidence="4">6.3.3.2</ecNumber>
    </recommendedName>
</protein>
<dbReference type="Pfam" id="PF01812">
    <property type="entry name" value="5-FTHF_cyc-lig"/>
    <property type="match status" value="1"/>
</dbReference>
<proteinExistence type="inferred from homology"/>
<reference evidence="5 6" key="1">
    <citation type="submission" date="2024-10" db="EMBL/GenBank/DDBJ databases">
        <title>The Natural Products Discovery Center: Release of the First 8490 Sequenced Strains for Exploring Actinobacteria Biosynthetic Diversity.</title>
        <authorList>
            <person name="Kalkreuter E."/>
            <person name="Kautsar S.A."/>
            <person name="Yang D."/>
            <person name="Bader C.D."/>
            <person name="Teijaro C.N."/>
            <person name="Fluegel L."/>
            <person name="Davis C.M."/>
            <person name="Simpson J.R."/>
            <person name="Lauterbach L."/>
            <person name="Steele A.D."/>
            <person name="Gui C."/>
            <person name="Meng S."/>
            <person name="Li G."/>
            <person name="Viehrig K."/>
            <person name="Ye F."/>
            <person name="Su P."/>
            <person name="Kiefer A.F."/>
            <person name="Nichols A."/>
            <person name="Cepeda A.J."/>
            <person name="Yan W."/>
            <person name="Fan B."/>
            <person name="Jiang Y."/>
            <person name="Adhikari A."/>
            <person name="Zheng C.-J."/>
            <person name="Schuster L."/>
            <person name="Cowan T.M."/>
            <person name="Smanski M.J."/>
            <person name="Chevrette M.G."/>
            <person name="De Carvalho L.P.S."/>
            <person name="Shen B."/>
        </authorList>
    </citation>
    <scope>NUCLEOTIDE SEQUENCE [LARGE SCALE GENOMIC DNA]</scope>
    <source>
        <strain evidence="5 6">NPDC087045</strain>
    </source>
</reference>
<sequence>MTTPSIACGTHAPDRENALDKKLKKALRADLLARRKALDAHGKAVSDELIGHRVLAWCLAHGIASIGVYHPIHREPDLVAAYNALAARGVHLSLPIVTDKDAPLEFRRWLPGEVLRKDALGTLVPGEEAPVVQPQALLVPCVGFNAAGMRLGYGGGFYDRTLAGPHRPLAVGVCYAFGLVEFDAEQHDMPLDLVLTDAVG</sequence>
<keyword evidence="6" id="KW-1185">Reference proteome</keyword>
<evidence type="ECO:0000256" key="1">
    <source>
        <dbReference type="ARBA" id="ARBA00010638"/>
    </source>
</evidence>
<evidence type="ECO:0000313" key="6">
    <source>
        <dbReference type="Proteomes" id="UP001617427"/>
    </source>
</evidence>
<dbReference type="InterPro" id="IPR024185">
    <property type="entry name" value="FTHF_cligase-like_sf"/>
</dbReference>
<accession>A0ABW8EXM8</accession>
<evidence type="ECO:0000256" key="4">
    <source>
        <dbReference type="RuleBase" id="RU361279"/>
    </source>
</evidence>
<gene>
    <name evidence="5" type="ORF">ACIPEN_10305</name>
</gene>
<keyword evidence="4" id="KW-0479">Metal-binding</keyword>
<keyword evidence="4" id="KW-0460">Magnesium</keyword>
<dbReference type="RefSeq" id="WP_402700186.1">
    <property type="nucleotide sequence ID" value="NZ_JBIUZV010000004.1"/>
</dbReference>
<dbReference type="NCBIfam" id="TIGR02727">
    <property type="entry name" value="MTHFS_bact"/>
    <property type="match status" value="1"/>
</dbReference>
<dbReference type="SUPFAM" id="SSF100950">
    <property type="entry name" value="NagB/RpiA/CoA transferase-like"/>
    <property type="match status" value="1"/>
</dbReference>
<dbReference type="Proteomes" id="UP001617427">
    <property type="component" value="Unassembled WGS sequence"/>
</dbReference>
<dbReference type="PANTHER" id="PTHR23407:SF1">
    <property type="entry name" value="5-FORMYLTETRAHYDROFOLATE CYCLO-LIGASE"/>
    <property type="match status" value="1"/>
</dbReference>
<comment type="cofactor">
    <cofactor evidence="4">
        <name>Mg(2+)</name>
        <dbReference type="ChEBI" id="CHEBI:18420"/>
    </cofactor>
</comment>
<keyword evidence="2 4" id="KW-0547">Nucleotide-binding</keyword>
<organism evidence="5 6">
    <name type="scientific">Herbaspirillum chlorophenolicum</name>
    <dbReference type="NCBI Taxonomy" id="211589"/>
    <lineage>
        <taxon>Bacteria</taxon>
        <taxon>Pseudomonadati</taxon>
        <taxon>Pseudomonadota</taxon>
        <taxon>Betaproteobacteria</taxon>
        <taxon>Burkholderiales</taxon>
        <taxon>Oxalobacteraceae</taxon>
        <taxon>Herbaspirillum</taxon>
    </lineage>
</organism>
<comment type="caution">
    <text evidence="5">The sequence shown here is derived from an EMBL/GenBank/DDBJ whole genome shotgun (WGS) entry which is preliminary data.</text>
</comment>
<dbReference type="InterPro" id="IPR002698">
    <property type="entry name" value="FTHF_cligase"/>
</dbReference>
<comment type="similarity">
    <text evidence="1 4">Belongs to the 5-formyltetrahydrofolate cyclo-ligase family.</text>
</comment>
<evidence type="ECO:0000313" key="5">
    <source>
        <dbReference type="EMBL" id="MFJ3046214.1"/>
    </source>
</evidence>
<dbReference type="Gene3D" id="3.40.50.10420">
    <property type="entry name" value="NagB/RpiA/CoA transferase-like"/>
    <property type="match status" value="1"/>
</dbReference>
<dbReference type="GO" id="GO:0030272">
    <property type="term" value="F:5-formyltetrahydrofolate cyclo-ligase activity"/>
    <property type="evidence" value="ECO:0007669"/>
    <property type="project" value="UniProtKB-EC"/>
</dbReference>
<evidence type="ECO:0000256" key="3">
    <source>
        <dbReference type="ARBA" id="ARBA00022840"/>
    </source>
</evidence>
<dbReference type="PANTHER" id="PTHR23407">
    <property type="entry name" value="ATPASE INHIBITOR/5-FORMYLTETRAHYDROFOLATE CYCLO-LIGASE"/>
    <property type="match status" value="1"/>
</dbReference>
<keyword evidence="5" id="KW-0436">Ligase</keyword>
<dbReference type="EMBL" id="JBIUZV010000004">
    <property type="protein sequence ID" value="MFJ3046214.1"/>
    <property type="molecule type" value="Genomic_DNA"/>
</dbReference>
<dbReference type="InterPro" id="IPR037171">
    <property type="entry name" value="NagB/RpiA_transferase-like"/>
</dbReference>
<evidence type="ECO:0000256" key="2">
    <source>
        <dbReference type="ARBA" id="ARBA00022741"/>
    </source>
</evidence>
<keyword evidence="3 4" id="KW-0067">ATP-binding</keyword>
<comment type="catalytic activity">
    <reaction evidence="4">
        <text>(6S)-5-formyl-5,6,7,8-tetrahydrofolate + ATP = (6R)-5,10-methenyltetrahydrofolate + ADP + phosphate</text>
        <dbReference type="Rhea" id="RHEA:10488"/>
        <dbReference type="ChEBI" id="CHEBI:30616"/>
        <dbReference type="ChEBI" id="CHEBI:43474"/>
        <dbReference type="ChEBI" id="CHEBI:57455"/>
        <dbReference type="ChEBI" id="CHEBI:57457"/>
        <dbReference type="ChEBI" id="CHEBI:456216"/>
        <dbReference type="EC" id="6.3.3.2"/>
    </reaction>
</comment>
<dbReference type="EC" id="6.3.3.2" evidence="4"/>